<sequence>MRREGGGVGGRGEERGPSRRRRKRKRRRKKERKVRGRGWMRKGMEREQEWQFLWSRAQQVEYDFHLAEALELSFVFYSLVLRQWLYWIRERGCHYVTTHNSTECCRTNHEASLARQIIRLTCRDRGLMEQSLVTSPSVSQETATGIRSVEDPNALKMVKLWTSPLTIILSCSWLCKLHSIKGNKEPISSYKEVISPKEDIADQSSSLVPLASGPIKVPPEAMPFTSSANQPQMAKNIAKTFSK</sequence>
<gene>
    <name evidence="2" type="ORF">PoB_002209000</name>
</gene>
<evidence type="ECO:0000313" key="2">
    <source>
        <dbReference type="EMBL" id="GFN95584.1"/>
    </source>
</evidence>
<evidence type="ECO:0000313" key="3">
    <source>
        <dbReference type="Proteomes" id="UP000735302"/>
    </source>
</evidence>
<feature type="compositionally biased region" description="Polar residues" evidence="1">
    <location>
        <begin position="224"/>
        <end position="243"/>
    </location>
</feature>
<feature type="compositionally biased region" description="Basic and acidic residues" evidence="1">
    <location>
        <begin position="1"/>
        <end position="17"/>
    </location>
</feature>
<feature type="region of interest" description="Disordered" evidence="1">
    <location>
        <begin position="221"/>
        <end position="243"/>
    </location>
</feature>
<feature type="region of interest" description="Disordered" evidence="1">
    <location>
        <begin position="1"/>
        <end position="37"/>
    </location>
</feature>
<accession>A0AAV3ZIW6</accession>
<protein>
    <submittedName>
        <fullName evidence="2">Uncharacterized protein</fullName>
    </submittedName>
</protein>
<proteinExistence type="predicted"/>
<dbReference type="EMBL" id="BLXT01002522">
    <property type="protein sequence ID" value="GFN95584.1"/>
    <property type="molecule type" value="Genomic_DNA"/>
</dbReference>
<keyword evidence="3" id="KW-1185">Reference proteome</keyword>
<feature type="compositionally biased region" description="Basic residues" evidence="1">
    <location>
        <begin position="18"/>
        <end position="37"/>
    </location>
</feature>
<name>A0AAV3ZIW6_9GAST</name>
<reference evidence="2 3" key="1">
    <citation type="journal article" date="2021" name="Elife">
        <title>Chloroplast acquisition without the gene transfer in kleptoplastic sea slugs, Plakobranchus ocellatus.</title>
        <authorList>
            <person name="Maeda T."/>
            <person name="Takahashi S."/>
            <person name="Yoshida T."/>
            <person name="Shimamura S."/>
            <person name="Takaki Y."/>
            <person name="Nagai Y."/>
            <person name="Toyoda A."/>
            <person name="Suzuki Y."/>
            <person name="Arimoto A."/>
            <person name="Ishii H."/>
            <person name="Satoh N."/>
            <person name="Nishiyama T."/>
            <person name="Hasebe M."/>
            <person name="Maruyama T."/>
            <person name="Minagawa J."/>
            <person name="Obokata J."/>
            <person name="Shigenobu S."/>
        </authorList>
    </citation>
    <scope>NUCLEOTIDE SEQUENCE [LARGE SCALE GENOMIC DNA]</scope>
</reference>
<comment type="caution">
    <text evidence="2">The sequence shown here is derived from an EMBL/GenBank/DDBJ whole genome shotgun (WGS) entry which is preliminary data.</text>
</comment>
<dbReference type="AlphaFoldDB" id="A0AAV3ZIW6"/>
<evidence type="ECO:0000256" key="1">
    <source>
        <dbReference type="SAM" id="MobiDB-lite"/>
    </source>
</evidence>
<organism evidence="2 3">
    <name type="scientific">Plakobranchus ocellatus</name>
    <dbReference type="NCBI Taxonomy" id="259542"/>
    <lineage>
        <taxon>Eukaryota</taxon>
        <taxon>Metazoa</taxon>
        <taxon>Spiralia</taxon>
        <taxon>Lophotrochozoa</taxon>
        <taxon>Mollusca</taxon>
        <taxon>Gastropoda</taxon>
        <taxon>Heterobranchia</taxon>
        <taxon>Euthyneura</taxon>
        <taxon>Panpulmonata</taxon>
        <taxon>Sacoglossa</taxon>
        <taxon>Placobranchoidea</taxon>
        <taxon>Plakobranchidae</taxon>
        <taxon>Plakobranchus</taxon>
    </lineage>
</organism>
<dbReference type="Proteomes" id="UP000735302">
    <property type="component" value="Unassembled WGS sequence"/>
</dbReference>